<dbReference type="InterPro" id="IPR036770">
    <property type="entry name" value="Ankyrin_rpt-contain_sf"/>
</dbReference>
<keyword evidence="4" id="KW-1185">Reference proteome</keyword>
<dbReference type="OrthoDB" id="306540at2"/>
<protein>
    <submittedName>
        <fullName evidence="3">Uncharacterized protein</fullName>
    </submittedName>
</protein>
<dbReference type="KEGG" id="ccot:CCAX7_15740"/>
<organism evidence="3 4">
    <name type="scientific">Capsulimonas corticalis</name>
    <dbReference type="NCBI Taxonomy" id="2219043"/>
    <lineage>
        <taxon>Bacteria</taxon>
        <taxon>Bacillati</taxon>
        <taxon>Armatimonadota</taxon>
        <taxon>Armatimonadia</taxon>
        <taxon>Capsulimonadales</taxon>
        <taxon>Capsulimonadaceae</taxon>
        <taxon>Capsulimonas</taxon>
    </lineage>
</organism>
<dbReference type="AlphaFoldDB" id="A0A402CZ87"/>
<evidence type="ECO:0000313" key="3">
    <source>
        <dbReference type="EMBL" id="BDI29523.1"/>
    </source>
</evidence>
<evidence type="ECO:0000313" key="4">
    <source>
        <dbReference type="Proteomes" id="UP000287394"/>
    </source>
</evidence>
<proteinExistence type="predicted"/>
<dbReference type="Gene3D" id="1.25.40.20">
    <property type="entry name" value="Ankyrin repeat-containing domain"/>
    <property type="match status" value="1"/>
</dbReference>
<evidence type="ECO:0000256" key="2">
    <source>
        <dbReference type="ARBA" id="ARBA00023043"/>
    </source>
</evidence>
<reference evidence="3 4" key="1">
    <citation type="journal article" date="2019" name="Int. J. Syst. Evol. Microbiol.">
        <title>Capsulimonas corticalis gen. nov., sp. nov., an aerobic capsulated bacterium, of a novel bacterial order, Capsulimonadales ord. nov., of the class Armatimonadia of the phylum Armatimonadetes.</title>
        <authorList>
            <person name="Li J."/>
            <person name="Kudo C."/>
            <person name="Tonouchi A."/>
        </authorList>
    </citation>
    <scope>NUCLEOTIDE SEQUENCE [LARGE SCALE GENOMIC DNA]</scope>
    <source>
        <strain evidence="3 4">AX-7</strain>
    </source>
</reference>
<gene>
    <name evidence="3" type="ORF">CCAX7_15740</name>
</gene>
<dbReference type="Pfam" id="PF12796">
    <property type="entry name" value="Ank_2"/>
    <property type="match status" value="1"/>
</dbReference>
<dbReference type="PANTHER" id="PTHR24171">
    <property type="entry name" value="ANKYRIN REPEAT DOMAIN-CONTAINING PROTEIN 39-RELATED"/>
    <property type="match status" value="1"/>
</dbReference>
<evidence type="ECO:0000256" key="1">
    <source>
        <dbReference type="ARBA" id="ARBA00022737"/>
    </source>
</evidence>
<accession>A0A402CZ87</accession>
<dbReference type="RefSeq" id="WP_119322599.1">
    <property type="nucleotide sequence ID" value="NZ_AP025739.1"/>
</dbReference>
<keyword evidence="2" id="KW-0040">ANK repeat</keyword>
<sequence>MHLTRARFAAKAACVVLCSSLLTAPQGVWAQTAAPAMTADQSATALAGAQSALLSFAHSKSMAEVVDHMTDRSVGVFGIIFTIPIAFGIGFSQMGATPDKPSSDPTLQKDFNDFLTRYLGDPKPDKPITGLPETLKGHEREFVTKLTEFETRLDKMSKDGGKDDGFQFSQAIPTDFTKYTFSVVSPTEVKITPKKGNTLKLPGVVSISAMQEDGQWRLDLGDPAVILNAMSKSMSPGKPSDPPANPLADKMIEAAKSHDIPAIKALLHKDPKLVDAQDFMGESALYNTVFWEDVPTAAFLIAHGAKVNAPNHMGQTPLDEAVFFHRTKMIALLKKHGGKTTPKKKSASN</sequence>
<dbReference type="InterPro" id="IPR002110">
    <property type="entry name" value="Ankyrin_rpt"/>
</dbReference>
<dbReference type="SUPFAM" id="SSF48403">
    <property type="entry name" value="Ankyrin repeat"/>
    <property type="match status" value="1"/>
</dbReference>
<dbReference type="Proteomes" id="UP000287394">
    <property type="component" value="Chromosome"/>
</dbReference>
<name>A0A402CZ87_9BACT</name>
<keyword evidence="1" id="KW-0677">Repeat</keyword>
<dbReference type="EMBL" id="AP025739">
    <property type="protein sequence ID" value="BDI29523.1"/>
    <property type="molecule type" value="Genomic_DNA"/>
</dbReference>